<feature type="compositionally biased region" description="Basic and acidic residues" evidence="1">
    <location>
        <begin position="42"/>
        <end position="62"/>
    </location>
</feature>
<keyword evidence="3" id="KW-1185">Reference proteome</keyword>
<name>X6N0M6_RETFI</name>
<dbReference type="Proteomes" id="UP000023152">
    <property type="component" value="Unassembled WGS sequence"/>
</dbReference>
<comment type="caution">
    <text evidence="2">The sequence shown here is derived from an EMBL/GenBank/DDBJ whole genome shotgun (WGS) entry which is preliminary data.</text>
</comment>
<dbReference type="EMBL" id="ASPP01013243">
    <property type="protein sequence ID" value="ETO19825.1"/>
    <property type="molecule type" value="Genomic_DNA"/>
</dbReference>
<evidence type="ECO:0000313" key="2">
    <source>
        <dbReference type="EMBL" id="ETO19825.1"/>
    </source>
</evidence>
<sequence>KSKQEGRVPNSLKKVSMAERSSDKKEKIGFDYPAGHNLRPVDQIKGDVDGEGSKKDNSLPPLEAHEIKATLDEADSLTETEMEDNDIICGSKDIFEIEDYYNASPWEVLISEIEKCLKEWDLMDGKEYCKEELYNKFQNVLSKDIVVGDSYHYILEYHDYSAEVSPLTNPCHFS</sequence>
<feature type="non-terminal residue" evidence="2">
    <location>
        <position position="1"/>
    </location>
</feature>
<reference evidence="2 3" key="1">
    <citation type="journal article" date="2013" name="Curr. Biol.">
        <title>The Genome of the Foraminiferan Reticulomyxa filosa.</title>
        <authorList>
            <person name="Glockner G."/>
            <person name="Hulsmann N."/>
            <person name="Schleicher M."/>
            <person name="Noegel A.A."/>
            <person name="Eichinger L."/>
            <person name="Gallinger C."/>
            <person name="Pawlowski J."/>
            <person name="Sierra R."/>
            <person name="Euteneuer U."/>
            <person name="Pillet L."/>
            <person name="Moustafa A."/>
            <person name="Platzer M."/>
            <person name="Groth M."/>
            <person name="Szafranski K."/>
            <person name="Schliwa M."/>
        </authorList>
    </citation>
    <scope>NUCLEOTIDE SEQUENCE [LARGE SCALE GENOMIC DNA]</scope>
</reference>
<accession>X6N0M6</accession>
<evidence type="ECO:0000313" key="3">
    <source>
        <dbReference type="Proteomes" id="UP000023152"/>
    </source>
</evidence>
<feature type="region of interest" description="Disordered" evidence="1">
    <location>
        <begin position="1"/>
        <end position="62"/>
    </location>
</feature>
<evidence type="ECO:0000256" key="1">
    <source>
        <dbReference type="SAM" id="MobiDB-lite"/>
    </source>
</evidence>
<protein>
    <submittedName>
        <fullName evidence="2">Uncharacterized protein</fullName>
    </submittedName>
</protein>
<gene>
    <name evidence="2" type="ORF">RFI_17402</name>
</gene>
<dbReference type="AlphaFoldDB" id="X6N0M6"/>
<proteinExistence type="predicted"/>
<organism evidence="2 3">
    <name type="scientific">Reticulomyxa filosa</name>
    <dbReference type="NCBI Taxonomy" id="46433"/>
    <lineage>
        <taxon>Eukaryota</taxon>
        <taxon>Sar</taxon>
        <taxon>Rhizaria</taxon>
        <taxon>Retaria</taxon>
        <taxon>Foraminifera</taxon>
        <taxon>Monothalamids</taxon>
        <taxon>Reticulomyxidae</taxon>
        <taxon>Reticulomyxa</taxon>
    </lineage>
</organism>
<feature type="compositionally biased region" description="Basic and acidic residues" evidence="1">
    <location>
        <begin position="16"/>
        <end position="29"/>
    </location>
</feature>